<dbReference type="InterPro" id="IPR013783">
    <property type="entry name" value="Ig-like_fold"/>
</dbReference>
<proteinExistence type="predicted"/>
<dbReference type="AlphaFoldDB" id="A0A1V4QG07"/>
<evidence type="ECO:0000313" key="2">
    <source>
        <dbReference type="Proteomes" id="UP000191663"/>
    </source>
</evidence>
<dbReference type="Gene3D" id="2.60.40.10">
    <property type="entry name" value="Immunoglobulins"/>
    <property type="match status" value="1"/>
</dbReference>
<evidence type="ECO:0000313" key="1">
    <source>
        <dbReference type="EMBL" id="OPX17931.1"/>
    </source>
</evidence>
<protein>
    <submittedName>
        <fullName evidence="1">Uncharacterized protein</fullName>
    </submittedName>
</protein>
<accession>A0A1V4QG07</accession>
<gene>
    <name evidence="1" type="ORF">BXT86_03840</name>
</gene>
<sequence>MHIDNGYPLYNAEARQRMYFYPPPYYYQGNWYYATPWLWYDGDPHGSYLYSTWESKIVNRMNQPSPVTLTIWGDYSADGSGTVYAKFRNDSTATLNGRVIFVITEDSLYYSGPNGDVWHNHVARDYLPDQNGQTVSIAPGDSITLSQPFTIQSGWDENMCQIVTWIQSDVLQSDSTKEIWQGGYIDVTELSIKEHNKP</sequence>
<dbReference type="Proteomes" id="UP000191663">
    <property type="component" value="Unassembled WGS sequence"/>
</dbReference>
<name>A0A1V4QG07_UNCW3</name>
<dbReference type="InterPro" id="IPR021615">
    <property type="entry name" value="Omp28"/>
</dbReference>
<comment type="caution">
    <text evidence="1">The sequence shown here is derived from an EMBL/GenBank/DDBJ whole genome shotgun (WGS) entry which is preliminary data.</text>
</comment>
<dbReference type="EMBL" id="MUKB01000060">
    <property type="protein sequence ID" value="OPX17931.1"/>
    <property type="molecule type" value="Genomic_DNA"/>
</dbReference>
<organism evidence="1 2">
    <name type="scientific">candidate division WOR-3 bacterium 4484_100</name>
    <dbReference type="NCBI Taxonomy" id="1936077"/>
    <lineage>
        <taxon>Bacteria</taxon>
        <taxon>Bacteria division WOR-3</taxon>
    </lineage>
</organism>
<reference evidence="2" key="1">
    <citation type="submission" date="2017-01" db="EMBL/GenBank/DDBJ databases">
        <title>Novel pathways for hydrocarbon cycling and metabolic interdependencies in hydrothermal sediment communities.</title>
        <authorList>
            <person name="Dombrowski N."/>
            <person name="Seitz K."/>
            <person name="Teske A."/>
            <person name="Baker B."/>
        </authorList>
    </citation>
    <scope>NUCLEOTIDE SEQUENCE [LARGE SCALE GENOMIC DNA]</scope>
</reference>
<dbReference type="Pfam" id="PF11551">
    <property type="entry name" value="Omp28"/>
    <property type="match status" value="1"/>
</dbReference>